<comment type="caution">
    <text evidence="6">The sequence shown here is derived from an EMBL/GenBank/DDBJ whole genome shotgun (WGS) entry which is preliminary data.</text>
</comment>
<dbReference type="RefSeq" id="WP_124936199.1">
    <property type="nucleotide sequence ID" value="NZ_RJVQ01000002.1"/>
</dbReference>
<dbReference type="InterPro" id="IPR005119">
    <property type="entry name" value="LysR_subst-bd"/>
</dbReference>
<dbReference type="PROSITE" id="PS50931">
    <property type="entry name" value="HTH_LYSR"/>
    <property type="match status" value="1"/>
</dbReference>
<evidence type="ECO:0000256" key="2">
    <source>
        <dbReference type="ARBA" id="ARBA00023015"/>
    </source>
</evidence>
<dbReference type="Pfam" id="PF03466">
    <property type="entry name" value="LysR_substrate"/>
    <property type="match status" value="1"/>
</dbReference>
<name>A0A3N9TIM9_9VIBR</name>
<dbReference type="InterPro" id="IPR058163">
    <property type="entry name" value="LysR-type_TF_proteobact-type"/>
</dbReference>
<feature type="domain" description="HTH lysR-type" evidence="5">
    <location>
        <begin position="6"/>
        <end position="63"/>
    </location>
</feature>
<keyword evidence="2" id="KW-0805">Transcription regulation</keyword>
<dbReference type="InterPro" id="IPR036390">
    <property type="entry name" value="WH_DNA-bd_sf"/>
</dbReference>
<evidence type="ECO:0000256" key="3">
    <source>
        <dbReference type="ARBA" id="ARBA00023125"/>
    </source>
</evidence>
<proteinExistence type="inferred from homology"/>
<organism evidence="6 7">
    <name type="scientific">Vibrio viridaestus</name>
    <dbReference type="NCBI Taxonomy" id="2487322"/>
    <lineage>
        <taxon>Bacteria</taxon>
        <taxon>Pseudomonadati</taxon>
        <taxon>Pseudomonadota</taxon>
        <taxon>Gammaproteobacteria</taxon>
        <taxon>Vibrionales</taxon>
        <taxon>Vibrionaceae</taxon>
        <taxon>Vibrio</taxon>
    </lineage>
</organism>
<dbReference type="AlphaFoldDB" id="A0A3N9TIM9"/>
<gene>
    <name evidence="6" type="ORF">EES38_05680</name>
</gene>
<dbReference type="OrthoDB" id="5526340at2"/>
<evidence type="ECO:0000313" key="6">
    <source>
        <dbReference type="EMBL" id="RQW64079.1"/>
    </source>
</evidence>
<dbReference type="GO" id="GO:0006351">
    <property type="term" value="P:DNA-templated transcription"/>
    <property type="evidence" value="ECO:0007669"/>
    <property type="project" value="TreeGrafter"/>
</dbReference>
<dbReference type="CDD" id="cd08432">
    <property type="entry name" value="PBP2_GcdR_TrpI_HvrB_AmpR_like"/>
    <property type="match status" value="1"/>
</dbReference>
<dbReference type="GO" id="GO:0003700">
    <property type="term" value="F:DNA-binding transcription factor activity"/>
    <property type="evidence" value="ECO:0007669"/>
    <property type="project" value="InterPro"/>
</dbReference>
<dbReference type="EMBL" id="RJVQ01000002">
    <property type="protein sequence ID" value="RQW64079.1"/>
    <property type="molecule type" value="Genomic_DNA"/>
</dbReference>
<protein>
    <submittedName>
        <fullName evidence="6">LysR family transcriptional regulator</fullName>
    </submittedName>
</protein>
<accession>A0A3N9TIM9</accession>
<keyword evidence="4" id="KW-0804">Transcription</keyword>
<dbReference type="InterPro" id="IPR000847">
    <property type="entry name" value="LysR_HTH_N"/>
</dbReference>
<dbReference type="PANTHER" id="PTHR30537">
    <property type="entry name" value="HTH-TYPE TRANSCRIPTIONAL REGULATOR"/>
    <property type="match status" value="1"/>
</dbReference>
<dbReference type="Proteomes" id="UP000281112">
    <property type="component" value="Unassembled WGS sequence"/>
</dbReference>
<dbReference type="GO" id="GO:0043565">
    <property type="term" value="F:sequence-specific DNA binding"/>
    <property type="evidence" value="ECO:0007669"/>
    <property type="project" value="TreeGrafter"/>
</dbReference>
<reference evidence="6 7" key="1">
    <citation type="submission" date="2018-11" db="EMBL/GenBank/DDBJ databases">
        <title>Vibrio LJC006 sp. nov., isolated from seawater during the bloom of the enteromorpha.</title>
        <authorList>
            <person name="Liang J."/>
        </authorList>
    </citation>
    <scope>NUCLEOTIDE SEQUENCE [LARGE SCALE GENOMIC DNA]</scope>
    <source>
        <strain evidence="6 7">LJC006</strain>
    </source>
</reference>
<dbReference type="Gene3D" id="1.10.10.10">
    <property type="entry name" value="Winged helix-like DNA-binding domain superfamily/Winged helix DNA-binding domain"/>
    <property type="match status" value="1"/>
</dbReference>
<dbReference type="FunFam" id="1.10.10.10:FF:000001">
    <property type="entry name" value="LysR family transcriptional regulator"/>
    <property type="match status" value="1"/>
</dbReference>
<dbReference type="Gene3D" id="3.40.190.10">
    <property type="entry name" value="Periplasmic binding protein-like II"/>
    <property type="match status" value="2"/>
</dbReference>
<sequence length="316" mass="36801">MKDRLPPLQGMYYFHIAAERKSFKLASEQLFVTAAAISQQIRLLEQHLECELFERQHRQVCLTQEGEILFRSTQKAFAELHHGLSMLQQDPTPDRLAISTHPTFAQHWLIPRITRFRERHSELALLIDPKNELVDFKQGAIDLCIRYGRGVYEDVQVHWLMDEVLYPVCHPDFQEKYQVYQLDDLKRVDLIEDVWPDMDWQSFFSCMKLGDAQVSLKYDGSQYVTEGALAAQGVALVKHSLAYRYLQEKSLVRIGNKAVKSNYSYYLCAPKAHFQREKINQFIAWINKEVADFQTLPNSQFNLLSLETDENGVVLV</sequence>
<dbReference type="SUPFAM" id="SSF53850">
    <property type="entry name" value="Periplasmic binding protein-like II"/>
    <property type="match status" value="1"/>
</dbReference>
<dbReference type="Pfam" id="PF00126">
    <property type="entry name" value="HTH_1"/>
    <property type="match status" value="1"/>
</dbReference>
<evidence type="ECO:0000259" key="5">
    <source>
        <dbReference type="PROSITE" id="PS50931"/>
    </source>
</evidence>
<keyword evidence="3" id="KW-0238">DNA-binding</keyword>
<dbReference type="InterPro" id="IPR036388">
    <property type="entry name" value="WH-like_DNA-bd_sf"/>
</dbReference>
<dbReference type="SUPFAM" id="SSF46785">
    <property type="entry name" value="Winged helix' DNA-binding domain"/>
    <property type="match status" value="1"/>
</dbReference>
<evidence type="ECO:0000256" key="1">
    <source>
        <dbReference type="ARBA" id="ARBA00009437"/>
    </source>
</evidence>
<evidence type="ECO:0000313" key="7">
    <source>
        <dbReference type="Proteomes" id="UP000281112"/>
    </source>
</evidence>
<dbReference type="PANTHER" id="PTHR30537:SF74">
    <property type="entry name" value="HTH-TYPE TRANSCRIPTIONAL REGULATOR TRPI"/>
    <property type="match status" value="1"/>
</dbReference>
<comment type="similarity">
    <text evidence="1">Belongs to the LysR transcriptional regulatory family.</text>
</comment>
<evidence type="ECO:0000256" key="4">
    <source>
        <dbReference type="ARBA" id="ARBA00023163"/>
    </source>
</evidence>
<keyword evidence="7" id="KW-1185">Reference proteome</keyword>